<dbReference type="SMART" id="SM00356">
    <property type="entry name" value="ZnF_C3H1"/>
    <property type="match status" value="2"/>
</dbReference>
<dbReference type="EMBL" id="KQ978501">
    <property type="protein sequence ID" value="KYM93464.1"/>
    <property type="molecule type" value="Genomic_DNA"/>
</dbReference>
<evidence type="ECO:0000256" key="8">
    <source>
        <dbReference type="SAM" id="MobiDB-lite"/>
    </source>
</evidence>
<dbReference type="KEGG" id="ccoa:108782136"/>
<dbReference type="PANTHER" id="PTHR12620">
    <property type="entry name" value="U2 SNRNP AUXILIARY FACTOR, SMALL SUBUNIT"/>
    <property type="match status" value="1"/>
</dbReference>
<dbReference type="InterPro" id="IPR003954">
    <property type="entry name" value="RRM_euk-type"/>
</dbReference>
<keyword evidence="2" id="KW-0677">Repeat</keyword>
<dbReference type="AlphaFoldDB" id="A0A195BXT0"/>
<evidence type="ECO:0000259" key="9">
    <source>
        <dbReference type="PROSITE" id="PS50103"/>
    </source>
</evidence>
<evidence type="ECO:0000256" key="5">
    <source>
        <dbReference type="ARBA" id="ARBA00022884"/>
    </source>
</evidence>
<name>A0A195BXT0_9HYME</name>
<dbReference type="Proteomes" id="UP000078542">
    <property type="component" value="Unassembled WGS sequence"/>
</dbReference>
<feature type="zinc finger region" description="C3H1-type" evidence="6">
    <location>
        <begin position="170"/>
        <end position="198"/>
    </location>
</feature>
<keyword evidence="5" id="KW-0694">RNA-binding</keyword>
<sequence>MEKRSKQTKLSHKEWRCIVKKERRRRKRRLLAQERDANEERLRAALENNVEYMQFCAEKEKQEKETEAREQEKRAERERLWLEEEIRAQKKWQELQEQKAKEEQEKLEQDIKIREKLEAKRVAILKKKDEEKRKQEEQFRKQEQLQKEINDYIDNGVETPEILREIVDNQPTKELCPFFSKTGACRYGNACSKNHRKFFLSRVILIPGFYSHFSLEKNLAEYDTDVALEFERSETLHHFYEFYEDVITELESFGRIKTLKCCCNKEIHLRGNVYVQYYTEREAARAWRNLKGRWYAGRQLNCEFVNFTSWRSAVCGINKCPKGSKFCNFLHTFRNPHNKYDIKSPRRDKSNSNDSKRSEHRSKSKWEESDRDNSEKDRSWRWSESPETESDRSKDRTKHFHSTKRKRSQISTHNKRQRKNFKLTMKSSKIKISPRKKHHHHHSHRKRIRENKDEGKEYASNNRPSKRIKRNLS</sequence>
<evidence type="ECO:0000256" key="7">
    <source>
        <dbReference type="SAM" id="Coils"/>
    </source>
</evidence>
<dbReference type="GO" id="GO:1990904">
    <property type="term" value="C:ribonucleoprotein complex"/>
    <property type="evidence" value="ECO:0007669"/>
    <property type="project" value="UniProtKB-KW"/>
</dbReference>
<dbReference type="SMART" id="SM00361">
    <property type="entry name" value="RRM_1"/>
    <property type="match status" value="1"/>
</dbReference>
<dbReference type="PRINTS" id="PR01848">
    <property type="entry name" value="U2AUXFACTOR"/>
</dbReference>
<reference evidence="10 11" key="1">
    <citation type="submission" date="2016-03" db="EMBL/GenBank/DDBJ databases">
        <title>Cyphomyrmex costatus WGS genome.</title>
        <authorList>
            <person name="Nygaard S."/>
            <person name="Hu H."/>
            <person name="Boomsma J."/>
            <person name="Zhang G."/>
        </authorList>
    </citation>
    <scope>NUCLEOTIDE SEQUENCE [LARGE SCALE GENOMIC DNA]</scope>
    <source>
        <strain evidence="10">MS0001</strain>
        <tissue evidence="10">Whole body</tissue>
    </source>
</reference>
<evidence type="ECO:0000313" key="11">
    <source>
        <dbReference type="Proteomes" id="UP000078542"/>
    </source>
</evidence>
<dbReference type="STRING" id="456900.A0A195BXT0"/>
<evidence type="ECO:0000256" key="3">
    <source>
        <dbReference type="ARBA" id="ARBA00022771"/>
    </source>
</evidence>
<dbReference type="InterPro" id="IPR009145">
    <property type="entry name" value="U2AF_small"/>
</dbReference>
<dbReference type="GO" id="GO:0000398">
    <property type="term" value="P:mRNA splicing, via spliceosome"/>
    <property type="evidence" value="ECO:0007669"/>
    <property type="project" value="InterPro"/>
</dbReference>
<keyword evidence="10" id="KW-0687">Ribonucleoprotein</keyword>
<dbReference type="GO" id="GO:0003723">
    <property type="term" value="F:RNA binding"/>
    <property type="evidence" value="ECO:0007669"/>
    <property type="project" value="UniProtKB-KW"/>
</dbReference>
<dbReference type="Pfam" id="PF00642">
    <property type="entry name" value="zf-CCCH"/>
    <property type="match status" value="1"/>
</dbReference>
<keyword evidence="3 6" id="KW-0863">Zinc-finger</keyword>
<feature type="compositionally biased region" description="Basic and acidic residues" evidence="8">
    <location>
        <begin position="338"/>
        <end position="357"/>
    </location>
</feature>
<dbReference type="InterPro" id="IPR035979">
    <property type="entry name" value="RBD_domain_sf"/>
</dbReference>
<keyword evidence="11" id="KW-1185">Reference proteome</keyword>
<dbReference type="InterPro" id="IPR000571">
    <property type="entry name" value="Znf_CCCH"/>
</dbReference>
<proteinExistence type="predicted"/>
<organism evidence="10 11">
    <name type="scientific">Cyphomyrmex costatus</name>
    <dbReference type="NCBI Taxonomy" id="456900"/>
    <lineage>
        <taxon>Eukaryota</taxon>
        <taxon>Metazoa</taxon>
        <taxon>Ecdysozoa</taxon>
        <taxon>Arthropoda</taxon>
        <taxon>Hexapoda</taxon>
        <taxon>Insecta</taxon>
        <taxon>Pterygota</taxon>
        <taxon>Neoptera</taxon>
        <taxon>Endopterygota</taxon>
        <taxon>Hymenoptera</taxon>
        <taxon>Apocrita</taxon>
        <taxon>Aculeata</taxon>
        <taxon>Formicoidea</taxon>
        <taxon>Formicidae</taxon>
        <taxon>Myrmicinae</taxon>
        <taxon>Cyphomyrmex</taxon>
    </lineage>
</organism>
<keyword evidence="1 6" id="KW-0479">Metal-binding</keyword>
<feature type="compositionally biased region" description="Basic residues" evidence="8">
    <location>
        <begin position="464"/>
        <end position="473"/>
    </location>
</feature>
<feature type="domain" description="C3H1-type" evidence="9">
    <location>
        <begin position="170"/>
        <end position="198"/>
    </location>
</feature>
<evidence type="ECO:0000256" key="1">
    <source>
        <dbReference type="ARBA" id="ARBA00022723"/>
    </source>
</evidence>
<keyword evidence="4 6" id="KW-0862">Zinc</keyword>
<protein>
    <submittedName>
        <fullName evidence="10">U2 small nuclear ribonucleoprotein auxiliary factor 35 kDa subunit-related protein 1</fullName>
    </submittedName>
</protein>
<feature type="region of interest" description="Disordered" evidence="8">
    <location>
        <begin position="338"/>
        <end position="473"/>
    </location>
</feature>
<dbReference type="Gene3D" id="3.30.70.330">
    <property type="match status" value="1"/>
</dbReference>
<evidence type="ECO:0000256" key="6">
    <source>
        <dbReference type="PROSITE-ProRule" id="PRU00723"/>
    </source>
</evidence>
<dbReference type="PROSITE" id="PS50103">
    <property type="entry name" value="ZF_C3H1"/>
    <property type="match status" value="1"/>
</dbReference>
<accession>A0A195BXT0</accession>
<feature type="coiled-coil region" evidence="7">
    <location>
        <begin position="20"/>
        <end position="148"/>
    </location>
</feature>
<evidence type="ECO:0000256" key="4">
    <source>
        <dbReference type="ARBA" id="ARBA00022833"/>
    </source>
</evidence>
<gene>
    <name evidence="10" type="ORF">ALC62_15822</name>
</gene>
<feature type="compositionally biased region" description="Basic residues" evidence="8">
    <location>
        <begin position="428"/>
        <end position="449"/>
    </location>
</feature>
<dbReference type="InterPro" id="IPR012677">
    <property type="entry name" value="Nucleotide-bd_a/b_plait_sf"/>
</dbReference>
<feature type="compositionally biased region" description="Basic residues" evidence="8">
    <location>
        <begin position="395"/>
        <end position="421"/>
    </location>
</feature>
<dbReference type="GO" id="GO:0008270">
    <property type="term" value="F:zinc ion binding"/>
    <property type="evidence" value="ECO:0007669"/>
    <property type="project" value="UniProtKB-KW"/>
</dbReference>
<feature type="compositionally biased region" description="Basic and acidic residues" evidence="8">
    <location>
        <begin position="364"/>
        <end position="381"/>
    </location>
</feature>
<dbReference type="SUPFAM" id="SSF54928">
    <property type="entry name" value="RNA-binding domain, RBD"/>
    <property type="match status" value="1"/>
</dbReference>
<keyword evidence="7" id="KW-0175">Coiled coil</keyword>
<dbReference type="GO" id="GO:0089701">
    <property type="term" value="C:U2AF complex"/>
    <property type="evidence" value="ECO:0007669"/>
    <property type="project" value="InterPro"/>
</dbReference>
<dbReference type="OrthoDB" id="75923at2759"/>
<evidence type="ECO:0000313" key="10">
    <source>
        <dbReference type="EMBL" id="KYM93464.1"/>
    </source>
</evidence>
<evidence type="ECO:0000256" key="2">
    <source>
        <dbReference type="ARBA" id="ARBA00022737"/>
    </source>
</evidence>